<dbReference type="OMA" id="CDHPRNI"/>
<dbReference type="GO" id="GO:0070573">
    <property type="term" value="F:metallodipeptidase activity"/>
    <property type="evidence" value="ECO:0007669"/>
    <property type="project" value="InterPro"/>
</dbReference>
<dbReference type="KEGG" id="sapo:SAPIO_CDS9669"/>
<dbReference type="GO" id="GO:0006508">
    <property type="term" value="P:proteolysis"/>
    <property type="evidence" value="ECO:0007669"/>
    <property type="project" value="UniProtKB-KW"/>
</dbReference>
<dbReference type="Pfam" id="PF01244">
    <property type="entry name" value="Peptidase_M19"/>
    <property type="match status" value="1"/>
</dbReference>
<name>A0A084FXA3_PSEDA</name>
<dbReference type="InterPro" id="IPR008257">
    <property type="entry name" value="Pept_M19"/>
</dbReference>
<accession>A0A084FXA3</accession>
<dbReference type="GO" id="GO:0046872">
    <property type="term" value="F:metal ion binding"/>
    <property type="evidence" value="ECO:0007669"/>
    <property type="project" value="UniProtKB-UniRule"/>
</dbReference>
<dbReference type="CDD" id="cd01301">
    <property type="entry name" value="rDP_like"/>
    <property type="match status" value="1"/>
</dbReference>
<reference evidence="4 5" key="1">
    <citation type="journal article" date="2014" name="Genome Announc.">
        <title>Draft genome sequence of the pathogenic fungus Scedosporium apiospermum.</title>
        <authorList>
            <person name="Vandeputte P."/>
            <person name="Ghamrawi S."/>
            <person name="Rechenmann M."/>
            <person name="Iltis A."/>
            <person name="Giraud S."/>
            <person name="Fleury M."/>
            <person name="Thornton C."/>
            <person name="Delhaes L."/>
            <person name="Meyer W."/>
            <person name="Papon N."/>
            <person name="Bouchara J.P."/>
        </authorList>
    </citation>
    <scope>NUCLEOTIDE SEQUENCE [LARGE SCALE GENOMIC DNA]</scope>
    <source>
        <strain evidence="4 5">IHEM 14462</strain>
    </source>
</reference>
<dbReference type="GeneID" id="27728741"/>
<gene>
    <name evidence="4" type="ORF">SAPIO_CDS9669</name>
</gene>
<comment type="similarity">
    <text evidence="2">Belongs to the metallo-dependent hydrolases superfamily. Peptidase M19 family.</text>
</comment>
<dbReference type="AlphaFoldDB" id="A0A084FXA3"/>
<dbReference type="RefSeq" id="XP_016639514.1">
    <property type="nucleotide sequence ID" value="XM_016791004.1"/>
</dbReference>
<dbReference type="PROSITE" id="PS51365">
    <property type="entry name" value="RENAL_DIPEPTIDASE_2"/>
    <property type="match status" value="1"/>
</dbReference>
<comment type="catalytic activity">
    <reaction evidence="2">
        <text>an L-aminoacyl-L-amino acid + H2O = 2 an L-alpha-amino acid</text>
        <dbReference type="Rhea" id="RHEA:48940"/>
        <dbReference type="ChEBI" id="CHEBI:15377"/>
        <dbReference type="ChEBI" id="CHEBI:59869"/>
        <dbReference type="ChEBI" id="CHEBI:77460"/>
        <dbReference type="EC" id="3.4.13.19"/>
    </reaction>
</comment>
<dbReference type="PANTHER" id="PTHR10443:SF12">
    <property type="entry name" value="DIPEPTIDASE"/>
    <property type="match status" value="1"/>
</dbReference>
<keyword evidence="2" id="KW-0645">Protease</keyword>
<dbReference type="Proteomes" id="UP000028545">
    <property type="component" value="Unassembled WGS sequence"/>
</dbReference>
<evidence type="ECO:0000313" key="5">
    <source>
        <dbReference type="Proteomes" id="UP000028545"/>
    </source>
</evidence>
<proteinExistence type="inferred from homology"/>
<dbReference type="EMBL" id="JOWA01000143">
    <property type="protein sequence ID" value="KEZ39715.1"/>
    <property type="molecule type" value="Genomic_DNA"/>
</dbReference>
<dbReference type="PANTHER" id="PTHR10443">
    <property type="entry name" value="MICROSOMAL DIPEPTIDASE"/>
    <property type="match status" value="1"/>
</dbReference>
<dbReference type="EC" id="3.4.13.19" evidence="2"/>
<feature type="region of interest" description="Disordered" evidence="3">
    <location>
        <begin position="1"/>
        <end position="37"/>
    </location>
</feature>
<dbReference type="HOGENOM" id="CLU_031404_4_0_1"/>
<dbReference type="Gene3D" id="3.20.20.140">
    <property type="entry name" value="Metal-dependent hydrolases"/>
    <property type="match status" value="1"/>
</dbReference>
<keyword evidence="2 4" id="KW-0378">Hydrolase</keyword>
<keyword evidence="2" id="KW-0862">Zinc</keyword>
<keyword evidence="2" id="KW-0479">Metal-binding</keyword>
<sequence>MSFKDRRSHLPLSKPESPAVDPNRPPGSVNGRSQSRHLTKKRVLAAALSLLSINGHNDLPILIRGWYNNHIYQDNFTTPFEKGGLVGHVDIPRLRDGLNGGFFWSVFVPCPADGADFSDENYAESVQFTLQQIDLATRLKEAYPSDFSGSVDSSNALDAFKNGQLISPLGIEGLHQIGNSVANLRRFQALGVRYATLTHNCHNKYADAALLEHPIRKAEPKWHGVSAEGKKLIAEMNRLGLIVDLSHTSEDTMIHVLGGRDDWKGSHAPVIFSHSSAYSVCPHPRNVKDSVLQLVKERNSLVMINFNPPFIACTESDNNNGLPKYVPEDANLHQVVKHIVHIGNLIGYDYVGLGSDFDGIEKTPEGLEDVSKYPALVAELLRQGVSDEDVAKVVGGNLLRVWRDVDEVASRLQAAGAPILEDDLPSLWSDS</sequence>
<dbReference type="SUPFAM" id="SSF51556">
    <property type="entry name" value="Metallo-dependent hydrolases"/>
    <property type="match status" value="1"/>
</dbReference>
<evidence type="ECO:0000256" key="3">
    <source>
        <dbReference type="SAM" id="MobiDB-lite"/>
    </source>
</evidence>
<dbReference type="OrthoDB" id="445695at2759"/>
<comment type="caution">
    <text evidence="4">The sequence shown here is derived from an EMBL/GenBank/DDBJ whole genome shotgun (WGS) entry which is preliminary data.</text>
</comment>
<evidence type="ECO:0000256" key="1">
    <source>
        <dbReference type="ARBA" id="ARBA00022997"/>
    </source>
</evidence>
<keyword evidence="1 2" id="KW-0224">Dipeptidase</keyword>
<comment type="cofactor">
    <cofactor evidence="2">
        <name>Zn(2+)</name>
        <dbReference type="ChEBI" id="CHEBI:29105"/>
    </cofactor>
</comment>
<dbReference type="VEuPathDB" id="FungiDB:SAPIO_CDS9669"/>
<keyword evidence="5" id="KW-1185">Reference proteome</keyword>
<evidence type="ECO:0000256" key="2">
    <source>
        <dbReference type="RuleBase" id="RU341113"/>
    </source>
</evidence>
<organism evidence="4 5">
    <name type="scientific">Pseudallescheria apiosperma</name>
    <name type="common">Scedosporium apiospermum</name>
    <dbReference type="NCBI Taxonomy" id="563466"/>
    <lineage>
        <taxon>Eukaryota</taxon>
        <taxon>Fungi</taxon>
        <taxon>Dikarya</taxon>
        <taxon>Ascomycota</taxon>
        <taxon>Pezizomycotina</taxon>
        <taxon>Sordariomycetes</taxon>
        <taxon>Hypocreomycetidae</taxon>
        <taxon>Microascales</taxon>
        <taxon>Microascaceae</taxon>
        <taxon>Scedosporium</taxon>
    </lineage>
</organism>
<dbReference type="InterPro" id="IPR032466">
    <property type="entry name" value="Metal_Hydrolase"/>
</dbReference>
<keyword evidence="2" id="KW-0482">Metalloprotease</keyword>
<protein>
    <recommendedName>
        <fullName evidence="2">Dipeptidase</fullName>
        <ecNumber evidence="2">3.4.13.19</ecNumber>
    </recommendedName>
</protein>
<evidence type="ECO:0000313" key="4">
    <source>
        <dbReference type="EMBL" id="KEZ39715.1"/>
    </source>
</evidence>